<dbReference type="EC" id="2.7.13.3" evidence="2"/>
<dbReference type="Gene3D" id="2.60.40.10">
    <property type="entry name" value="Immunoglobulins"/>
    <property type="match status" value="1"/>
</dbReference>
<dbReference type="InterPro" id="IPR011123">
    <property type="entry name" value="Y_Y_Y"/>
</dbReference>
<dbReference type="FunFam" id="3.30.565.10:FF:000006">
    <property type="entry name" value="Sensor histidine kinase WalK"/>
    <property type="match status" value="1"/>
</dbReference>
<dbReference type="PROSITE" id="PS50109">
    <property type="entry name" value="HIS_KIN"/>
    <property type="match status" value="1"/>
</dbReference>
<dbReference type="InterPro" id="IPR011110">
    <property type="entry name" value="Reg_prop"/>
</dbReference>
<dbReference type="Pfam" id="PF02518">
    <property type="entry name" value="HATPase_c"/>
    <property type="match status" value="1"/>
</dbReference>
<dbReference type="InterPro" id="IPR005467">
    <property type="entry name" value="His_kinase_dom"/>
</dbReference>
<reference evidence="9 10" key="1">
    <citation type="journal article" date="2017" name="ISME J.">
        <title>Grape pomace compost harbors organohalide-respiring Dehalogenimonas species with novel reductive dehalogenase genes.</title>
        <authorList>
            <person name="Yang Y."/>
            <person name="Higgins S.A."/>
            <person name="Yan J."/>
            <person name="Simsir B."/>
            <person name="Chourey K."/>
            <person name="Iyer R."/>
            <person name="Hettich R.L."/>
            <person name="Baldwin B."/>
            <person name="Ogles D.M."/>
            <person name="Loffler F.E."/>
        </authorList>
    </citation>
    <scope>NUCLEOTIDE SEQUENCE [LARGE SCALE GENOMIC DNA]</scope>
    <source>
        <strain evidence="9 10">GP</strain>
    </source>
</reference>
<keyword evidence="10" id="KW-1185">Reference proteome</keyword>
<dbReference type="InterPro" id="IPR015943">
    <property type="entry name" value="WD40/YVTN_repeat-like_dom_sf"/>
</dbReference>
<dbReference type="CDD" id="cd00082">
    <property type="entry name" value="HisKA"/>
    <property type="match status" value="1"/>
</dbReference>
<dbReference type="PANTHER" id="PTHR43547">
    <property type="entry name" value="TWO-COMPONENT HISTIDINE KINASE"/>
    <property type="match status" value="1"/>
</dbReference>
<dbReference type="GO" id="GO:0000155">
    <property type="term" value="F:phosphorelay sensor kinase activity"/>
    <property type="evidence" value="ECO:0007669"/>
    <property type="project" value="InterPro"/>
</dbReference>
<dbReference type="InterPro" id="IPR036097">
    <property type="entry name" value="HisK_dim/P_sf"/>
</dbReference>
<dbReference type="OrthoDB" id="9813394at2"/>
<dbReference type="InterPro" id="IPR036890">
    <property type="entry name" value="HATPase_C_sf"/>
</dbReference>
<keyword evidence="7" id="KW-0472">Membrane</keyword>
<dbReference type="PRINTS" id="PR00344">
    <property type="entry name" value="BCTRLSENSOR"/>
</dbReference>
<dbReference type="SMART" id="SM00387">
    <property type="entry name" value="HATPase_c"/>
    <property type="match status" value="1"/>
</dbReference>
<gene>
    <name evidence="9" type="ORF">JP09_000680</name>
</gene>
<dbReference type="InterPro" id="IPR013783">
    <property type="entry name" value="Ig-like_fold"/>
</dbReference>
<comment type="caution">
    <text evidence="9">The sequence shown here is derived from an EMBL/GenBank/DDBJ whole genome shotgun (WGS) entry which is preliminary data.</text>
</comment>
<feature type="transmembrane region" description="Helical" evidence="7">
    <location>
        <begin position="15"/>
        <end position="33"/>
    </location>
</feature>
<dbReference type="AlphaFoldDB" id="A0A2P5PAD3"/>
<keyword evidence="7" id="KW-0812">Transmembrane</keyword>
<organism evidence="9 10">
    <name type="scientific">Dehalogenimonas etheniformans</name>
    <dbReference type="NCBI Taxonomy" id="1536648"/>
    <lineage>
        <taxon>Bacteria</taxon>
        <taxon>Bacillati</taxon>
        <taxon>Chloroflexota</taxon>
        <taxon>Dehalococcoidia</taxon>
        <taxon>Dehalococcoidales</taxon>
        <taxon>Dehalococcoidaceae</taxon>
        <taxon>Dehalogenimonas</taxon>
    </lineage>
</organism>
<dbReference type="InterPro" id="IPR003661">
    <property type="entry name" value="HisK_dim/P_dom"/>
</dbReference>
<dbReference type="SUPFAM" id="SSF55874">
    <property type="entry name" value="ATPase domain of HSP90 chaperone/DNA topoisomerase II/histidine kinase"/>
    <property type="match status" value="1"/>
</dbReference>
<comment type="catalytic activity">
    <reaction evidence="1">
        <text>ATP + protein L-histidine = ADP + protein N-phospho-L-histidine.</text>
        <dbReference type="EC" id="2.7.13.3"/>
    </reaction>
</comment>
<dbReference type="EMBL" id="JQAN02000001">
    <property type="protein sequence ID" value="PPD59225.1"/>
    <property type="molecule type" value="Genomic_DNA"/>
</dbReference>
<accession>A0A2P5PAD3</accession>
<dbReference type="Pfam" id="PF07495">
    <property type="entry name" value="Y_Y_Y"/>
    <property type="match status" value="1"/>
</dbReference>
<evidence type="ECO:0000256" key="7">
    <source>
        <dbReference type="SAM" id="Phobius"/>
    </source>
</evidence>
<dbReference type="Gene3D" id="2.130.10.10">
    <property type="entry name" value="YVTN repeat-like/Quinoprotein amine dehydrogenase"/>
    <property type="match status" value="4"/>
</dbReference>
<evidence type="ECO:0000313" key="10">
    <source>
        <dbReference type="Proteomes" id="UP000235653"/>
    </source>
</evidence>
<dbReference type="SMART" id="SM00388">
    <property type="entry name" value="HisKA"/>
    <property type="match status" value="1"/>
</dbReference>
<evidence type="ECO:0000256" key="3">
    <source>
        <dbReference type="ARBA" id="ARBA00022553"/>
    </source>
</evidence>
<dbReference type="Pfam" id="PF07494">
    <property type="entry name" value="Reg_prop"/>
    <property type="match status" value="8"/>
</dbReference>
<dbReference type="SUPFAM" id="SSF63829">
    <property type="entry name" value="Calcium-dependent phosphotriesterase"/>
    <property type="match status" value="2"/>
</dbReference>
<proteinExistence type="predicted"/>
<dbReference type="CDD" id="cd00075">
    <property type="entry name" value="HATPase"/>
    <property type="match status" value="1"/>
</dbReference>
<protein>
    <recommendedName>
        <fullName evidence="2">histidine kinase</fullName>
        <ecNumber evidence="2">2.7.13.3</ecNumber>
    </recommendedName>
</protein>
<feature type="domain" description="Histidine kinase" evidence="8">
    <location>
        <begin position="877"/>
        <end position="1091"/>
    </location>
</feature>
<keyword evidence="7" id="KW-1133">Transmembrane helix</keyword>
<dbReference type="InterPro" id="IPR003594">
    <property type="entry name" value="HATPase_dom"/>
</dbReference>
<dbReference type="Gene3D" id="1.10.287.130">
    <property type="match status" value="1"/>
</dbReference>
<keyword evidence="4" id="KW-0808">Transferase</keyword>
<dbReference type="Pfam" id="PF00512">
    <property type="entry name" value="HisKA"/>
    <property type="match status" value="1"/>
</dbReference>
<evidence type="ECO:0000256" key="5">
    <source>
        <dbReference type="ARBA" id="ARBA00022777"/>
    </source>
</evidence>
<dbReference type="Gene3D" id="3.30.565.10">
    <property type="entry name" value="Histidine kinase-like ATPase, C-terminal domain"/>
    <property type="match status" value="1"/>
</dbReference>
<sequence length="1100" mass="122884">MHDETISELMTKIRFPILTALAIGLLMIGIIPIDKVIAQDYAYFEHLSIEQGLSQSSGLSLLQDEQGFIWFGTKDGLNRFDGVSFRVFRNDPLDPKSISDNYINSIVEDSYGTIWAGTLNGGLNLFNKIDSTFVSYKHLDSDPNTIISNLVRVVKADAEGFLWIGTPVGLDRFDPKTQKFTHFVSNPMEDNSLIDNYIWALLLDSKGNLWIGTEAGLDRYNIATNAFTHYLWSPGSDNGLSGTTIRALFEDSSGQIWISTSNGLDVLNTVEESWKHFTNEPENAASVSNNRIRAITEDLEGNIWVGTTYGLNKYDKKTNSFIRFFNDPGNIDSLSNDVIWSLLVDRSGIVWIGTLNGGVEKYIPSKQAFLCLRNNPGNQNSLSNNVVKAIFQDSKGVFWFGTLGGINSYNPKTSQIIKYAYDPKKPLGLPNDSIKTIIEDKKGSLWIGTTGGLAKLDPQSGDFRVWVREKDNPNSLSDDVIWSLYFDGANNLWIGTNSGLDRFDPSTETIERFGQTIGIPSTTIYTIIEKNGYLLIGTGSGIFEFSLNKGISHHYISSESNTSSLSSNIIRHIFKSKSGEIWIATHNGIDKFDTDAGTFIRYIGYRESQFGVVYGILEDNSGALWFSGNNGLYRMDPRGQNIRHYDVSDGLQSNEFSEGAFYKDNNGWLLFGGINGLNWFDPAMLEVQNKAPELVITGINTITGTLKLSEPAHDARTISLNYKNNSLVIDFAALEYISPTKTTYSFKLDGFDSEWRTQNFDQRSVSYTNLPKGTFTFFLRASQIDGEWETETLSLTIKVAPPFWNTWWFYILSAVAAAFFTLSIIRLRVASVTRQKERLEILVDRRTVQLKEEVEKHKITESKLSEEIEDRVKYTRALVHELKTPLTSLSISSELLADVAQTEPYYSLSKVIDRAVNRLDKRCAELLDLAKGESGVLKVNKQELDPNIFFENLYNDLVPVASNKGIAFDYEHDDSMPIMSIDPERIGEVVLNLVDNALKFTPEGGKVTLDVRSEGNGVIVSVTDTGSGIDPEILPHLFEPKYQTKNHNKGDGLGLGLVLSRMFVELHGGRLTVSSVPEKGSTFRFNLPGNGGNIHESPNY</sequence>
<name>A0A2P5PAD3_9CHLR</name>
<dbReference type="InterPro" id="IPR004358">
    <property type="entry name" value="Sig_transdc_His_kin-like_C"/>
</dbReference>
<dbReference type="PANTHER" id="PTHR43547:SF2">
    <property type="entry name" value="HYBRID SIGNAL TRANSDUCTION HISTIDINE KINASE C"/>
    <property type="match status" value="1"/>
</dbReference>
<dbReference type="SUPFAM" id="SSF47384">
    <property type="entry name" value="Homodimeric domain of signal transducing histidine kinase"/>
    <property type="match status" value="1"/>
</dbReference>
<keyword evidence="6" id="KW-0902">Two-component regulatory system</keyword>
<evidence type="ECO:0000256" key="6">
    <source>
        <dbReference type="ARBA" id="ARBA00023012"/>
    </source>
</evidence>
<keyword evidence="3" id="KW-0597">Phosphoprotein</keyword>
<evidence type="ECO:0000256" key="2">
    <source>
        <dbReference type="ARBA" id="ARBA00012438"/>
    </source>
</evidence>
<feature type="transmembrane region" description="Helical" evidence="7">
    <location>
        <begin position="807"/>
        <end position="829"/>
    </location>
</feature>
<keyword evidence="5 9" id="KW-0418">Kinase</keyword>
<dbReference type="Proteomes" id="UP000235653">
    <property type="component" value="Unassembled WGS sequence"/>
</dbReference>
<evidence type="ECO:0000256" key="1">
    <source>
        <dbReference type="ARBA" id="ARBA00000085"/>
    </source>
</evidence>
<evidence type="ECO:0000256" key="4">
    <source>
        <dbReference type="ARBA" id="ARBA00022679"/>
    </source>
</evidence>
<evidence type="ECO:0000259" key="8">
    <source>
        <dbReference type="PROSITE" id="PS50109"/>
    </source>
</evidence>
<evidence type="ECO:0000313" key="9">
    <source>
        <dbReference type="EMBL" id="PPD59225.1"/>
    </source>
</evidence>